<dbReference type="RefSeq" id="WP_104206225.1">
    <property type="nucleotide sequence ID" value="NZ_PHHC01000002.1"/>
</dbReference>
<evidence type="ECO:0000313" key="3">
    <source>
        <dbReference type="Proteomes" id="UP000239425"/>
    </source>
</evidence>
<reference evidence="2 3" key="1">
    <citation type="submission" date="2017-11" db="EMBL/GenBank/DDBJ databases">
        <title>Comparative genomic analysis of Holospora spp., intranuclear symbionts of paramecia.</title>
        <authorList>
            <person name="Garushyants S.K."/>
            <person name="Beliavskaya A."/>
            <person name="Malko D.B."/>
            <person name="Logacheva M.D."/>
            <person name="Rautian M.S."/>
            <person name="Gelfand M.S."/>
        </authorList>
    </citation>
    <scope>NUCLEOTIDE SEQUENCE [LARGE SCALE GENOMIC DNA]</scope>
    <source>
        <strain evidence="3">02AZ16</strain>
    </source>
</reference>
<feature type="compositionally biased region" description="Basic and acidic residues" evidence="1">
    <location>
        <begin position="85"/>
        <end position="97"/>
    </location>
</feature>
<organism evidence="2 3">
    <name type="scientific">Holospora curviuscula</name>
    <dbReference type="NCBI Taxonomy" id="1082868"/>
    <lineage>
        <taxon>Bacteria</taxon>
        <taxon>Pseudomonadati</taxon>
        <taxon>Pseudomonadota</taxon>
        <taxon>Alphaproteobacteria</taxon>
        <taxon>Holosporales</taxon>
        <taxon>Holosporaceae</taxon>
        <taxon>Holospora</taxon>
    </lineage>
</organism>
<proteinExistence type="predicted"/>
<feature type="region of interest" description="Disordered" evidence="1">
    <location>
        <begin position="76"/>
        <end position="97"/>
    </location>
</feature>
<dbReference type="OrthoDB" id="8481670at2"/>
<keyword evidence="3" id="KW-1185">Reference proteome</keyword>
<gene>
    <name evidence="2" type="ORF">HCUR_00016</name>
</gene>
<evidence type="ECO:0000256" key="1">
    <source>
        <dbReference type="SAM" id="MobiDB-lite"/>
    </source>
</evidence>
<evidence type="ECO:0000313" key="2">
    <source>
        <dbReference type="EMBL" id="PPE06953.1"/>
    </source>
</evidence>
<accession>A0A2S5RI21</accession>
<dbReference type="EMBL" id="PHHC01000002">
    <property type="protein sequence ID" value="PPE06953.1"/>
    <property type="molecule type" value="Genomic_DNA"/>
</dbReference>
<dbReference type="AlphaFoldDB" id="A0A2S5RI21"/>
<comment type="caution">
    <text evidence="2">The sequence shown here is derived from an EMBL/GenBank/DDBJ whole genome shotgun (WGS) entry which is preliminary data.</text>
</comment>
<protein>
    <submittedName>
        <fullName evidence="2">Uncharacterized protein</fullName>
    </submittedName>
</protein>
<sequence>MNSSDKSLELCNVVQDLNTIFHQAMADKEWAVALKSRELLIKVLNDIKKPHGFKPLAEWTNEEIQFIISDAQRLHRQSEPCSSPEFRDEKIPIDYAH</sequence>
<name>A0A2S5RI21_9PROT</name>
<dbReference type="Proteomes" id="UP000239425">
    <property type="component" value="Unassembled WGS sequence"/>
</dbReference>